<feature type="region of interest" description="Disordered" evidence="7">
    <location>
        <begin position="1263"/>
        <end position="1282"/>
    </location>
</feature>
<feature type="domain" description="Dynein assembly factor 3 C-terminal" evidence="9">
    <location>
        <begin position="1875"/>
        <end position="2056"/>
    </location>
</feature>
<dbReference type="Proteomes" id="UP000681722">
    <property type="component" value="Unassembled WGS sequence"/>
</dbReference>
<evidence type="ECO:0000256" key="5">
    <source>
        <dbReference type="PROSITE-ProRule" id="PRU00023"/>
    </source>
</evidence>
<organism evidence="11 14">
    <name type="scientific">Didymodactylos carnosus</name>
    <dbReference type="NCBI Taxonomy" id="1234261"/>
    <lineage>
        <taxon>Eukaryota</taxon>
        <taxon>Metazoa</taxon>
        <taxon>Spiralia</taxon>
        <taxon>Gnathifera</taxon>
        <taxon>Rotifera</taxon>
        <taxon>Eurotatoria</taxon>
        <taxon>Bdelloidea</taxon>
        <taxon>Philodinida</taxon>
        <taxon>Philodinidae</taxon>
        <taxon>Didymodactylos</taxon>
    </lineage>
</organism>
<dbReference type="OrthoDB" id="366390at2759"/>
<dbReference type="Pfam" id="PF14737">
    <property type="entry name" value="DUF4470"/>
    <property type="match status" value="1"/>
</dbReference>
<dbReference type="EMBL" id="CAJOBA010000591">
    <property type="protein sequence ID" value="CAF3543414.1"/>
    <property type="molecule type" value="Genomic_DNA"/>
</dbReference>
<evidence type="ECO:0000313" key="14">
    <source>
        <dbReference type="Proteomes" id="UP000663829"/>
    </source>
</evidence>
<feature type="region of interest" description="Disordered" evidence="7">
    <location>
        <begin position="290"/>
        <end position="363"/>
    </location>
</feature>
<feature type="compositionally biased region" description="Polar residues" evidence="7">
    <location>
        <begin position="298"/>
        <end position="308"/>
    </location>
</feature>
<keyword evidence="6" id="KW-0175">Coiled coil</keyword>
<feature type="compositionally biased region" description="Low complexity" evidence="7">
    <location>
        <begin position="1263"/>
        <end position="1277"/>
    </location>
</feature>
<feature type="compositionally biased region" description="Polar residues" evidence="7">
    <location>
        <begin position="1565"/>
        <end position="1575"/>
    </location>
</feature>
<gene>
    <name evidence="11" type="ORF">GPM918_LOCUS9490</name>
    <name evidence="10" type="ORF">OVA965_LOCUS2681</name>
    <name evidence="13" type="ORF">SRO942_LOCUS9491</name>
    <name evidence="12" type="ORF">TMI583_LOCUS2680</name>
</gene>
<feature type="region of interest" description="Disordered" evidence="7">
    <location>
        <begin position="909"/>
        <end position="959"/>
    </location>
</feature>
<feature type="compositionally biased region" description="Basic and acidic residues" evidence="7">
    <location>
        <begin position="810"/>
        <end position="821"/>
    </location>
</feature>
<dbReference type="PROSITE" id="PS50088">
    <property type="entry name" value="ANK_REPEAT"/>
    <property type="match status" value="4"/>
</dbReference>
<dbReference type="EMBL" id="CAJNOK010000591">
    <property type="protein sequence ID" value="CAF0763436.1"/>
    <property type="molecule type" value="Genomic_DNA"/>
</dbReference>
<dbReference type="SMART" id="SM00248">
    <property type="entry name" value="ANK"/>
    <property type="match status" value="6"/>
</dbReference>
<dbReference type="Gene3D" id="1.25.40.20">
    <property type="entry name" value="Ankyrin repeat-containing domain"/>
    <property type="match status" value="2"/>
</dbReference>
<feature type="region of interest" description="Disordered" evidence="7">
    <location>
        <begin position="1550"/>
        <end position="1579"/>
    </location>
</feature>
<dbReference type="SUPFAM" id="SSF48403">
    <property type="entry name" value="Ankyrin repeat"/>
    <property type="match status" value="1"/>
</dbReference>
<evidence type="ECO:0000256" key="6">
    <source>
        <dbReference type="SAM" id="Coils"/>
    </source>
</evidence>
<evidence type="ECO:0000256" key="4">
    <source>
        <dbReference type="ARBA" id="ARBA00024190"/>
    </source>
</evidence>
<dbReference type="EMBL" id="CAJOBC010001769">
    <property type="protein sequence ID" value="CAF3697719.1"/>
    <property type="molecule type" value="Genomic_DNA"/>
</dbReference>
<dbReference type="GO" id="GO:0120293">
    <property type="term" value="C:dynein axonemal particle"/>
    <property type="evidence" value="ECO:0007669"/>
    <property type="project" value="UniProtKB-SubCell"/>
</dbReference>
<evidence type="ECO:0000256" key="7">
    <source>
        <dbReference type="SAM" id="MobiDB-lite"/>
    </source>
</evidence>
<proteinExistence type="inferred from homology"/>
<feature type="compositionally biased region" description="Polar residues" evidence="7">
    <location>
        <begin position="767"/>
        <end position="782"/>
    </location>
</feature>
<feature type="compositionally biased region" description="Low complexity" evidence="7">
    <location>
        <begin position="7"/>
        <end position="23"/>
    </location>
</feature>
<comment type="subcellular location">
    <subcellularLocation>
        <location evidence="4">Dynein axonemal particle</location>
    </subcellularLocation>
</comment>
<evidence type="ECO:0000313" key="10">
    <source>
        <dbReference type="EMBL" id="CAF0763436.1"/>
    </source>
</evidence>
<dbReference type="Pfam" id="PF14740">
    <property type="entry name" value="DUF4471"/>
    <property type="match status" value="1"/>
</dbReference>
<feature type="compositionally biased region" description="Polar residues" evidence="7">
    <location>
        <begin position="922"/>
        <end position="937"/>
    </location>
</feature>
<dbReference type="GO" id="GO:0044458">
    <property type="term" value="P:motile cilium assembly"/>
    <property type="evidence" value="ECO:0007669"/>
    <property type="project" value="TreeGrafter"/>
</dbReference>
<name>A0A814APQ9_9BILA</name>
<dbReference type="PANTHER" id="PTHR22118">
    <property type="entry name" value="DYNEIN ASSEMBLY FACTOR 3, AXONEMAL"/>
    <property type="match status" value="1"/>
</dbReference>
<evidence type="ECO:0000313" key="13">
    <source>
        <dbReference type="EMBL" id="CAF3697719.1"/>
    </source>
</evidence>
<evidence type="ECO:0000313" key="12">
    <source>
        <dbReference type="EMBL" id="CAF3543414.1"/>
    </source>
</evidence>
<feature type="region of interest" description="Disordered" evidence="7">
    <location>
        <begin position="1043"/>
        <end position="1089"/>
    </location>
</feature>
<sequence length="2166" mass="247438">MAKFLQRFFSGGSSSNKSSFRSSQTSLNSSDKSRRGDGGIGGSLQNLSSTYQVKAKDLEKNKLHKASWEGDLHKVQRLMNPGVINVKDKDNRTPLHLAVAAGHLNIVKFLVERKAKLNLADSDQRTPLVKAVLCVNQNPTLNCAIIAAIISGGGDQFINTVDINGKNALHYAVETNRTDLVELFRRQEGCDINFQDRNSQTPLHLAIRNQNLQIIDQLLEADANPDIQDQNGQTPLMFATSLNNIEIVKKLLNAEANTQLLDNQQMSAMDIAKKHRDDNCAQLIIEYDKHQNSHPTKKSTSFNDQQPVVNRYGPMLSPATDDSSSSDDSSSEDETKIKRQRQSVAGEWSDDNTISANKEPQRGIGSLMKNIPLQSQGEQKTQQTLGSLMKNIPLQSTSEQKTQQTLGSLVKNVPLQPSSEQQTQQTLGSLMKNIPLQPQGEQKTQQTLGSLMKNIPLQQPSGQKTQQVNNDNRISTANSQKQSSSIFGIGPISDRISDDTSTSAHFSEKPVVTAKINALVSATPLIPATKTQSYSWSDDDDDPTDKKKPHTIAHVQNKQKSETWDESDESSSSLSLKDKNQIANKSDQSKLPKSVISNLVTTQPFNLNTTSMFKTDQQSKQAYTSDDDDPVEAAIRNMATPRQTYNNKTNENSWSTKEQLASQNNGTTISNLINKNITGGYKVVHPEDTTLVNDDNSWSTSATIPKTFPKTSMDLKTSLLTHTPLPQASLPVKQQEIVSPKTSAELKYSLVHHMPMPTATSPILDASENSWSTSTSGHAKSSMDIKTNLVQHVPMPDKQRAKSDASSTWDDSRPLSADLKRATTAPVPQEDTITTFKSSKKDLFNRQRRSSPSSDDSIDEQKSTIKPNDNNKSGGISSLIQSSMHPLISSPRDDNKSGGVSSLIQNSMHPSILSSRDDNKNGGVSNLNQNSMHSFISSPRDDNKSGGISSLIQNSMRPKDDNISHLVGIMEHIMKSKETVPMGRFFNGLGTQSSSTTPTNQNRTTLSKLVNKVDRNASISSIDSMVMDDTVRTVNYKTTTTVQSNMSDLQKRDAPVMSTTPKTMMKTRQRKMSDNDEQDDDDYPIGDGHDFKLLRQHSNEMTNSYQQQSKHHMHNQNGSGSRMYDTGLRSSVSSSSSSFRNNENIEKIIELREDIRQIEKKQEDSLELKRQLKDMEIKKNNFEAMWNKTQQLLAETETKLDQEKQAKLKQEWNTRNLNNELKTVRNKLQMIEDEKTTLQQRFTTLRDQKIELEDKYDRLKAQQQQNSMHMSNSSSTNGIGGGILREEDIEKIKSRHREEMKLLSLENEDLHQRTKQLQSDLQLHKESLDVTVRYKIDLEKACEEKTYLQQELNRFKLEKDLIEQEKFEYKTKYESLQDEIRLLLFDRSKIEQKLTAEIQEQGKQRTKNSEDIRKYKQQIEQLNIKLGDSEAKMLSLQSRNETLMKSKDMELKSEFDTLTKRLNTIENDQIIAEKRYQNENILLTELTRQQQKQSNDSTVNVTKQQHVKKEHHRHSQHSNESTCSQCDSLQRNYELERQQRLSIEKDNERLRETVQKQQQQQQQQRSIPSQTVTQSKETDVHLLTVENSKQIRSETERVKYELDRLRQDFNLLIDNYDPKRDTETLHQSIDTFRKFYEQEFRQRQLIMEKLTNDNTSRPRTSPSYPVISYSNGGGDYGNHYSHSPSHDHSCPSSRCSCINSELLKERLETAIDTSLADQRIHAIKQFPLRSATTTTTTTNGIGNVSTLMTDCLPSNTVDETDDIPINFLLLGCGDIRHIFHTLSKLNSSTSSRPLYIYIIENQLELYARHLLLLKLLFEKPHEVSIQEKCELFLELYGNLMIRPYTEQYLKEKSKELIELITSISSKFQLNKTLTIDLSLLKYKERDFLEGILKYWKTNETSTDKQLFPANLAWDLRLRQYLTGRYDTRRNAFDWDYNMKLLLRAGVQHLNIHEYQEWRETGVAYHMRQDYTQPNRTLSSVFVFNIDGTKQTRRGYWGDILTGPYISYGVQTIDKNDEMEKKINDKYAKTATDISVYNVTSLLTNLTEKDDNNVNEQRQVKLILLPLNSIDDICEKESYKNIFKVIYLGCSLSHYLKEKPLENIMNMDCNLILELPNYLLDLKQEQIEQLEKRYDEMAKNKQCQWNEENQKYLPQTLKIYKNNQRLS</sequence>
<feature type="compositionally biased region" description="Acidic residues" evidence="7">
    <location>
        <begin position="1075"/>
        <end position="1084"/>
    </location>
</feature>
<feature type="region of interest" description="Disordered" evidence="7">
    <location>
        <begin position="761"/>
        <end position="782"/>
    </location>
</feature>
<feature type="compositionally biased region" description="Polar residues" evidence="7">
    <location>
        <begin position="581"/>
        <end position="591"/>
    </location>
</feature>
<reference evidence="11" key="1">
    <citation type="submission" date="2021-02" db="EMBL/GenBank/DDBJ databases">
        <authorList>
            <person name="Nowell W R."/>
        </authorList>
    </citation>
    <scope>NUCLEOTIDE SEQUENCE</scope>
</reference>
<feature type="repeat" description="ANK" evidence="5">
    <location>
        <begin position="90"/>
        <end position="122"/>
    </location>
</feature>
<evidence type="ECO:0000259" key="8">
    <source>
        <dbReference type="Pfam" id="PF14737"/>
    </source>
</evidence>
<dbReference type="InterPro" id="IPR027974">
    <property type="entry name" value="DUF4470"/>
</dbReference>
<feature type="repeat" description="ANK" evidence="5">
    <location>
        <begin position="164"/>
        <end position="197"/>
    </location>
</feature>
<evidence type="ECO:0008006" key="15">
    <source>
        <dbReference type="Google" id="ProtNLM"/>
    </source>
</evidence>
<dbReference type="GO" id="GO:0070286">
    <property type="term" value="P:axonemal dynein complex assembly"/>
    <property type="evidence" value="ECO:0007669"/>
    <property type="project" value="InterPro"/>
</dbReference>
<evidence type="ECO:0000256" key="3">
    <source>
        <dbReference type="ARBA" id="ARBA00022794"/>
    </source>
</evidence>
<dbReference type="InterPro" id="IPR039304">
    <property type="entry name" value="DNAAF3"/>
</dbReference>
<comment type="similarity">
    <text evidence="1">Belongs to the DNAAF3 family.</text>
</comment>
<keyword evidence="14" id="KW-1185">Reference proteome</keyword>
<feature type="compositionally biased region" description="Basic residues" evidence="7">
    <location>
        <begin position="1505"/>
        <end position="1516"/>
    </location>
</feature>
<feature type="region of interest" description="Disordered" evidence="7">
    <location>
        <begin position="531"/>
        <end position="591"/>
    </location>
</feature>
<evidence type="ECO:0000256" key="1">
    <source>
        <dbReference type="ARBA" id="ARBA00010449"/>
    </source>
</evidence>
<dbReference type="Proteomes" id="UP000682733">
    <property type="component" value="Unassembled WGS sequence"/>
</dbReference>
<protein>
    <recommendedName>
        <fullName evidence="15">Ankyrin repeat-containing protein</fullName>
    </recommendedName>
</protein>
<dbReference type="InterPro" id="IPR002110">
    <property type="entry name" value="Ankyrin_rpt"/>
</dbReference>
<feature type="compositionally biased region" description="Polar residues" evidence="7">
    <location>
        <begin position="1488"/>
        <end position="1504"/>
    </location>
</feature>
<feature type="region of interest" description="Disordered" evidence="7">
    <location>
        <begin position="796"/>
        <end position="878"/>
    </location>
</feature>
<feature type="region of interest" description="Disordered" evidence="7">
    <location>
        <begin position="1488"/>
        <end position="1525"/>
    </location>
</feature>
<feature type="compositionally biased region" description="Polar residues" evidence="7">
    <location>
        <begin position="864"/>
        <end position="878"/>
    </location>
</feature>
<dbReference type="Pfam" id="PF12796">
    <property type="entry name" value="Ank_2"/>
    <property type="match status" value="2"/>
</dbReference>
<feature type="region of interest" description="Disordered" evidence="7">
    <location>
        <begin position="885"/>
        <end position="904"/>
    </location>
</feature>
<accession>A0A814APQ9</accession>
<feature type="domain" description="DUF4470" evidence="8">
    <location>
        <begin position="1753"/>
        <end position="1841"/>
    </location>
</feature>
<dbReference type="Proteomes" id="UP000663829">
    <property type="component" value="Unassembled WGS sequence"/>
</dbReference>
<keyword evidence="3" id="KW-0970">Cilium biogenesis/degradation</keyword>
<dbReference type="Pfam" id="PF00023">
    <property type="entry name" value="Ank"/>
    <property type="match status" value="1"/>
</dbReference>
<dbReference type="InterPro" id="IPR028235">
    <property type="entry name" value="DNAAF3_C"/>
</dbReference>
<feature type="region of interest" description="Disordered" evidence="7">
    <location>
        <begin position="1102"/>
        <end position="1139"/>
    </location>
</feature>
<dbReference type="Proteomes" id="UP000677228">
    <property type="component" value="Unassembled WGS sequence"/>
</dbReference>
<dbReference type="InterPro" id="IPR036770">
    <property type="entry name" value="Ankyrin_rpt-contain_sf"/>
</dbReference>
<feature type="coiled-coil region" evidence="6">
    <location>
        <begin position="1293"/>
        <end position="1379"/>
    </location>
</feature>
<comment type="caution">
    <text evidence="11">The sequence shown here is derived from an EMBL/GenBank/DDBJ whole genome shotgun (WGS) entry which is preliminary data.</text>
</comment>
<evidence type="ECO:0000256" key="2">
    <source>
        <dbReference type="ARBA" id="ARBA00022490"/>
    </source>
</evidence>
<feature type="region of interest" description="Disordered" evidence="7">
    <location>
        <begin position="1"/>
        <end position="45"/>
    </location>
</feature>
<feature type="compositionally biased region" description="Polar residues" evidence="7">
    <location>
        <begin position="946"/>
        <end position="956"/>
    </location>
</feature>
<feature type="repeat" description="ANK" evidence="5">
    <location>
        <begin position="231"/>
        <end position="263"/>
    </location>
</feature>
<feature type="coiled-coil region" evidence="6">
    <location>
        <begin position="1405"/>
        <end position="1439"/>
    </location>
</feature>
<dbReference type="EMBL" id="CAJNOQ010001769">
    <property type="protein sequence ID" value="CAF0917840.1"/>
    <property type="molecule type" value="Genomic_DNA"/>
</dbReference>
<feature type="compositionally biased region" description="Low complexity" evidence="7">
    <location>
        <begin position="1555"/>
        <end position="1564"/>
    </location>
</feature>
<dbReference type="PROSITE" id="PS50297">
    <property type="entry name" value="ANK_REP_REGION"/>
    <property type="match status" value="3"/>
</dbReference>
<keyword evidence="2" id="KW-0963">Cytoplasm</keyword>
<evidence type="ECO:0000313" key="11">
    <source>
        <dbReference type="EMBL" id="CAF0917840.1"/>
    </source>
</evidence>
<keyword evidence="5" id="KW-0040">ANK repeat</keyword>
<feature type="coiled-coil region" evidence="6">
    <location>
        <begin position="1141"/>
        <end position="1185"/>
    </location>
</feature>
<dbReference type="PANTHER" id="PTHR22118:SF14">
    <property type="entry name" value="DYNEIN AXONEMAL ASSEMBLY FACTOR 3"/>
    <property type="match status" value="1"/>
</dbReference>
<feature type="repeat" description="ANK" evidence="5">
    <location>
        <begin position="198"/>
        <end position="230"/>
    </location>
</feature>
<evidence type="ECO:0000259" key="9">
    <source>
        <dbReference type="Pfam" id="PF14740"/>
    </source>
</evidence>